<feature type="region of interest" description="Disordered" evidence="1">
    <location>
        <begin position="74"/>
        <end position="95"/>
    </location>
</feature>
<protein>
    <submittedName>
        <fullName evidence="2">Uncharacterized protein</fullName>
    </submittedName>
</protein>
<evidence type="ECO:0000313" key="3">
    <source>
        <dbReference type="Proteomes" id="UP000267821"/>
    </source>
</evidence>
<name>A0A3N4LX62_9PEZI</name>
<keyword evidence="3" id="KW-1185">Reference proteome</keyword>
<sequence length="95" mass="10811">MRRELVFPPLLSCPTACLIYTRSLPPNRHPNIPRSGFQHRQQTCQEIDLPHSSKASICYIDIRVAMMNGYDITKPPASLRKSLSHATQNPNGLRR</sequence>
<dbReference type="AlphaFoldDB" id="A0A3N4LX62"/>
<gene>
    <name evidence="2" type="ORF">L211DRAFT_550325</name>
</gene>
<evidence type="ECO:0000313" key="2">
    <source>
        <dbReference type="EMBL" id="RPB27496.1"/>
    </source>
</evidence>
<proteinExistence type="predicted"/>
<dbReference type="EMBL" id="ML121531">
    <property type="protein sequence ID" value="RPB27496.1"/>
    <property type="molecule type" value="Genomic_DNA"/>
</dbReference>
<dbReference type="Proteomes" id="UP000267821">
    <property type="component" value="Unassembled WGS sequence"/>
</dbReference>
<feature type="compositionally biased region" description="Polar residues" evidence="1">
    <location>
        <begin position="84"/>
        <end position="95"/>
    </location>
</feature>
<accession>A0A3N4LX62</accession>
<reference evidence="2 3" key="1">
    <citation type="journal article" date="2018" name="Nat. Ecol. Evol.">
        <title>Pezizomycetes genomes reveal the molecular basis of ectomycorrhizal truffle lifestyle.</title>
        <authorList>
            <person name="Murat C."/>
            <person name="Payen T."/>
            <person name="Noel B."/>
            <person name="Kuo A."/>
            <person name="Morin E."/>
            <person name="Chen J."/>
            <person name="Kohler A."/>
            <person name="Krizsan K."/>
            <person name="Balestrini R."/>
            <person name="Da Silva C."/>
            <person name="Montanini B."/>
            <person name="Hainaut M."/>
            <person name="Levati E."/>
            <person name="Barry K.W."/>
            <person name="Belfiori B."/>
            <person name="Cichocki N."/>
            <person name="Clum A."/>
            <person name="Dockter R.B."/>
            <person name="Fauchery L."/>
            <person name="Guy J."/>
            <person name="Iotti M."/>
            <person name="Le Tacon F."/>
            <person name="Lindquist E.A."/>
            <person name="Lipzen A."/>
            <person name="Malagnac F."/>
            <person name="Mello A."/>
            <person name="Molinier V."/>
            <person name="Miyauchi S."/>
            <person name="Poulain J."/>
            <person name="Riccioni C."/>
            <person name="Rubini A."/>
            <person name="Sitrit Y."/>
            <person name="Splivallo R."/>
            <person name="Traeger S."/>
            <person name="Wang M."/>
            <person name="Zifcakova L."/>
            <person name="Wipf D."/>
            <person name="Zambonelli A."/>
            <person name="Paolocci F."/>
            <person name="Nowrousian M."/>
            <person name="Ottonello S."/>
            <person name="Baldrian P."/>
            <person name="Spatafora J.W."/>
            <person name="Henrissat B."/>
            <person name="Nagy L.G."/>
            <person name="Aury J.M."/>
            <person name="Wincker P."/>
            <person name="Grigoriev I.V."/>
            <person name="Bonfante P."/>
            <person name="Martin F.M."/>
        </authorList>
    </citation>
    <scope>NUCLEOTIDE SEQUENCE [LARGE SCALE GENOMIC DNA]</scope>
    <source>
        <strain evidence="2 3">ATCC MYA-4762</strain>
    </source>
</reference>
<dbReference type="InParanoid" id="A0A3N4LX62"/>
<evidence type="ECO:0000256" key="1">
    <source>
        <dbReference type="SAM" id="MobiDB-lite"/>
    </source>
</evidence>
<organism evidence="2 3">
    <name type="scientific">Terfezia boudieri ATCC MYA-4762</name>
    <dbReference type="NCBI Taxonomy" id="1051890"/>
    <lineage>
        <taxon>Eukaryota</taxon>
        <taxon>Fungi</taxon>
        <taxon>Dikarya</taxon>
        <taxon>Ascomycota</taxon>
        <taxon>Pezizomycotina</taxon>
        <taxon>Pezizomycetes</taxon>
        <taxon>Pezizales</taxon>
        <taxon>Pezizaceae</taxon>
        <taxon>Terfezia</taxon>
    </lineage>
</organism>